<dbReference type="PANTHER" id="PTHR46268">
    <property type="entry name" value="STRESS RESPONSE PROTEIN NHAX"/>
    <property type="match status" value="1"/>
</dbReference>
<protein>
    <submittedName>
        <fullName evidence="3">Universal stress protein</fullName>
    </submittedName>
</protein>
<comment type="caution">
    <text evidence="3">The sequence shown here is derived from an EMBL/GenBank/DDBJ whole genome shotgun (WGS) entry which is preliminary data.</text>
</comment>
<feature type="domain" description="UspA" evidence="2">
    <location>
        <begin position="4"/>
        <end position="147"/>
    </location>
</feature>
<dbReference type="Pfam" id="PF00582">
    <property type="entry name" value="Usp"/>
    <property type="match status" value="1"/>
</dbReference>
<dbReference type="PRINTS" id="PR01438">
    <property type="entry name" value="UNVRSLSTRESS"/>
</dbReference>
<dbReference type="SUPFAM" id="SSF52402">
    <property type="entry name" value="Adenine nucleotide alpha hydrolases-like"/>
    <property type="match status" value="1"/>
</dbReference>
<dbReference type="RefSeq" id="WP_065013706.1">
    <property type="nucleotide sequence ID" value="NZ_LZKJ01000064.1"/>
</dbReference>
<dbReference type="Proteomes" id="UP000093592">
    <property type="component" value="Unassembled WGS sequence"/>
</dbReference>
<dbReference type="EMBL" id="LZKJ01000064">
    <property type="protein sequence ID" value="OBI49348.1"/>
    <property type="molecule type" value="Genomic_DNA"/>
</dbReference>
<comment type="similarity">
    <text evidence="1">Belongs to the universal stress protein A family.</text>
</comment>
<dbReference type="Gene3D" id="3.40.50.620">
    <property type="entry name" value="HUPs"/>
    <property type="match status" value="1"/>
</dbReference>
<dbReference type="InterPro" id="IPR006015">
    <property type="entry name" value="Universal_stress_UspA"/>
</dbReference>
<accession>A0A1A2ZI35</accession>
<organism evidence="3 4">
    <name type="scientific">Mycobacterium kyorinense</name>
    <dbReference type="NCBI Taxonomy" id="487514"/>
    <lineage>
        <taxon>Bacteria</taxon>
        <taxon>Bacillati</taxon>
        <taxon>Actinomycetota</taxon>
        <taxon>Actinomycetes</taxon>
        <taxon>Mycobacteriales</taxon>
        <taxon>Mycobacteriaceae</taxon>
        <taxon>Mycobacterium</taxon>
    </lineage>
</organism>
<dbReference type="OrthoDB" id="3427787at2"/>
<evidence type="ECO:0000256" key="1">
    <source>
        <dbReference type="ARBA" id="ARBA00008791"/>
    </source>
</evidence>
<reference evidence="4" key="1">
    <citation type="submission" date="2016-06" db="EMBL/GenBank/DDBJ databases">
        <authorList>
            <person name="Sutton G."/>
            <person name="Brinkac L."/>
            <person name="Sanka R."/>
            <person name="Adams M."/>
            <person name="Lau E."/>
            <person name="Sam S."/>
            <person name="Sreng N."/>
            <person name="Him V."/>
            <person name="Kerleguer A."/>
            <person name="Cheng S."/>
        </authorList>
    </citation>
    <scope>NUCLEOTIDE SEQUENCE [LARGE SCALE GENOMIC DNA]</scope>
    <source>
        <strain evidence="4">E861</strain>
    </source>
</reference>
<dbReference type="InterPro" id="IPR006016">
    <property type="entry name" value="UspA"/>
</dbReference>
<name>A0A1A2ZI35_9MYCO</name>
<dbReference type="InterPro" id="IPR014729">
    <property type="entry name" value="Rossmann-like_a/b/a_fold"/>
</dbReference>
<dbReference type="PANTHER" id="PTHR46268:SF6">
    <property type="entry name" value="UNIVERSAL STRESS PROTEIN UP12"/>
    <property type="match status" value="1"/>
</dbReference>
<dbReference type="CDD" id="cd00293">
    <property type="entry name" value="USP-like"/>
    <property type="match status" value="1"/>
</dbReference>
<sequence>MTAYKTVVVGTDGSASSLDAVERAGAIAAESNAKLIIVTGYVPNKEDPRAADALGDEGYKVQGNAPIYAMLREGRDRAKAAGATDIEERPIQDAPVDALVDLAEQVQADLLVVGNVGLNARSAIIGRVFSIPGSVASKAKVDVLIVHTSR</sequence>
<dbReference type="AlphaFoldDB" id="A0A1A2ZI35"/>
<proteinExistence type="inferred from homology"/>
<evidence type="ECO:0000313" key="4">
    <source>
        <dbReference type="Proteomes" id="UP000093592"/>
    </source>
</evidence>
<evidence type="ECO:0000313" key="3">
    <source>
        <dbReference type="EMBL" id="OBI49348.1"/>
    </source>
</evidence>
<gene>
    <name evidence="3" type="ORF">A5707_16875</name>
</gene>
<evidence type="ECO:0000259" key="2">
    <source>
        <dbReference type="Pfam" id="PF00582"/>
    </source>
</evidence>